<evidence type="ECO:0000313" key="8">
    <source>
        <dbReference type="Proteomes" id="UP001056201"/>
    </source>
</evidence>
<keyword evidence="3" id="KW-0808">Transferase</keyword>
<comment type="subcellular location">
    <subcellularLocation>
        <location evidence="1">Cytoplasm</location>
    </subcellularLocation>
</comment>
<evidence type="ECO:0000256" key="1">
    <source>
        <dbReference type="ARBA" id="ARBA00004496"/>
    </source>
</evidence>
<dbReference type="PANTHER" id="PTHR36837">
    <property type="entry name" value="POLY(3-HYDROXYALKANOATE) POLYMERASE SUBUNIT PHAC"/>
    <property type="match status" value="1"/>
</dbReference>
<gene>
    <name evidence="7" type="primary">phaC</name>
    <name evidence="7" type="ORF">MW290_04395</name>
</gene>
<evidence type="ECO:0000256" key="3">
    <source>
        <dbReference type="ARBA" id="ARBA00022679"/>
    </source>
</evidence>
<dbReference type="RefSeq" id="WP_250196072.1">
    <property type="nucleotide sequence ID" value="NZ_CP097635.1"/>
</dbReference>
<name>A0ABY4S4B7_AQUTE</name>
<dbReference type="SUPFAM" id="SSF53474">
    <property type="entry name" value="alpha/beta-Hydrolases"/>
    <property type="match status" value="1"/>
</dbReference>
<reference evidence="7" key="1">
    <citation type="submission" date="2022-05" db="EMBL/GenBank/DDBJ databases">
        <title>An RpoN-dependent PEP-CTERM gene is involved in floc formation of an Aquincola tertiaricarbonis strain.</title>
        <authorList>
            <person name="Qiu D."/>
            <person name="Xia M."/>
        </authorList>
    </citation>
    <scope>NUCLEOTIDE SEQUENCE</scope>
    <source>
        <strain evidence="7">RN12</strain>
    </source>
</reference>
<dbReference type="InterPro" id="IPR010941">
    <property type="entry name" value="PhaC_N"/>
</dbReference>
<evidence type="ECO:0000256" key="5">
    <source>
        <dbReference type="SAM" id="MobiDB-lite"/>
    </source>
</evidence>
<evidence type="ECO:0000313" key="7">
    <source>
        <dbReference type="EMBL" id="URI07843.1"/>
    </source>
</evidence>
<sequence>MTAPNPDPSKWLTDLLAGQQELFRILGGGSDPAGSGEAAPPLALPFMSPWMEGTKALLAWQQQASNWWTGALAGSGAGAQVPVADRRFAGEAWRNDPRFDGLTQTYLGLSDMVRKNLDAAPLEGRSKAQWGFVLRQVVDALSPANCLATNPEALQTALDSGGASLVEGMRLFVQDFARGRVSMTDDSAFEVGRNVATTPGSVVFENDLIQLIQYAPTTAKVHERPLLIVPPCINKYYILDLQPDNSLVAHAVAQGHTVFLVSWRNAGPEQGKLGWDDYLEQGVVQAIDVALAISGADRVNTLGFCIGGTLLASALAVLAARGDEKAASLTLLTTMLDFSDTGELGLMVSEQAVAAREATIGHGGLLKGRELAQVFAALRANDLIWPYVVNGYLKGKAPPAFDLLFWNGDDTNLPGPMYCWYLRNTYLENKLREPGGTMQCGLPVDLGQITVPAFVYASREDHIVPWQTAYAGTQLLGGDVRFVLGASGHIAGVINPPAKKKRNHWVGKLAADADRWLERAEDVPGSWWPAWMDWLDEHAGRLVAAPKSAGSRKHKPIEAAPGRYVKTKAP</sequence>
<feature type="region of interest" description="Disordered" evidence="5">
    <location>
        <begin position="546"/>
        <end position="570"/>
    </location>
</feature>
<evidence type="ECO:0000256" key="2">
    <source>
        <dbReference type="ARBA" id="ARBA00022490"/>
    </source>
</evidence>
<dbReference type="Gene3D" id="3.40.50.1820">
    <property type="entry name" value="alpha/beta hydrolase"/>
    <property type="match status" value="1"/>
</dbReference>
<dbReference type="Pfam" id="PF07167">
    <property type="entry name" value="PhaC_N"/>
    <property type="match status" value="1"/>
</dbReference>
<feature type="domain" description="Poly-beta-hydroxybutyrate polymerase N-terminal" evidence="6">
    <location>
        <begin position="85"/>
        <end position="250"/>
    </location>
</feature>
<keyword evidence="4" id="KW-0012">Acyltransferase</keyword>
<dbReference type="PANTHER" id="PTHR36837:SF5">
    <property type="entry name" value="POLY-3-HYDROXYBUTYRATE SYNTHASE"/>
    <property type="match status" value="1"/>
</dbReference>
<evidence type="ECO:0000256" key="4">
    <source>
        <dbReference type="ARBA" id="ARBA00023315"/>
    </source>
</evidence>
<dbReference type="EMBL" id="CP097635">
    <property type="protein sequence ID" value="URI07843.1"/>
    <property type="molecule type" value="Genomic_DNA"/>
</dbReference>
<dbReference type="InterPro" id="IPR010963">
    <property type="entry name" value="PHA_synth_I"/>
</dbReference>
<evidence type="ECO:0000259" key="6">
    <source>
        <dbReference type="Pfam" id="PF07167"/>
    </source>
</evidence>
<proteinExistence type="predicted"/>
<keyword evidence="2" id="KW-0963">Cytoplasm</keyword>
<protein>
    <submittedName>
        <fullName evidence="7">Class I poly(R)-hydroxyalkanoic acid synthase</fullName>
    </submittedName>
</protein>
<dbReference type="NCBIfam" id="TIGR01838">
    <property type="entry name" value="PHA_synth_I"/>
    <property type="match status" value="1"/>
</dbReference>
<dbReference type="InterPro" id="IPR051321">
    <property type="entry name" value="PHA/PHB_synthase"/>
</dbReference>
<accession>A0ABY4S4B7</accession>
<dbReference type="Proteomes" id="UP001056201">
    <property type="component" value="Chromosome 1"/>
</dbReference>
<keyword evidence="8" id="KW-1185">Reference proteome</keyword>
<organism evidence="7 8">
    <name type="scientific">Aquincola tertiaricarbonis</name>
    <dbReference type="NCBI Taxonomy" id="391953"/>
    <lineage>
        <taxon>Bacteria</taxon>
        <taxon>Pseudomonadati</taxon>
        <taxon>Pseudomonadota</taxon>
        <taxon>Betaproteobacteria</taxon>
        <taxon>Burkholderiales</taxon>
        <taxon>Sphaerotilaceae</taxon>
        <taxon>Aquincola</taxon>
    </lineage>
</organism>
<dbReference type="InterPro" id="IPR029058">
    <property type="entry name" value="AB_hydrolase_fold"/>
</dbReference>